<evidence type="ECO:0000313" key="7">
    <source>
        <dbReference type="Proteomes" id="UP001549047"/>
    </source>
</evidence>
<accession>A0ABV2J2M6</accession>
<proteinExistence type="inferred from homology"/>
<evidence type="ECO:0000259" key="5">
    <source>
        <dbReference type="PROSITE" id="PS50931"/>
    </source>
</evidence>
<evidence type="ECO:0000256" key="4">
    <source>
        <dbReference type="ARBA" id="ARBA00023163"/>
    </source>
</evidence>
<dbReference type="Pfam" id="PF00126">
    <property type="entry name" value="HTH_1"/>
    <property type="match status" value="1"/>
</dbReference>
<evidence type="ECO:0000256" key="1">
    <source>
        <dbReference type="ARBA" id="ARBA00009437"/>
    </source>
</evidence>
<dbReference type="SUPFAM" id="SSF46785">
    <property type="entry name" value="Winged helix' DNA-binding domain"/>
    <property type="match status" value="1"/>
</dbReference>
<sequence>MSAAAAALNLTPGAISRHVALLEEQLGVALINRTNRGVELTDKGRRYAEGADALLRSLRLLSLEAMSDNASAVFGLAILPTFGTRWLMPRMPAFLKQNPGLTVNFATRIGRVDFDQERLDAAIHVGKPDWPDSHFRFLMREHVVPVCSPQFLKENPVRTPEALISMPLLEMASRPEAWQHWFSTLGVKRSHREGMRFEQFMHVSQACIAGLGVALMPLFLIQAELQEGTLVKAIDRAIESRSSYYFVTPANRQPHPAAARLSDWLASEIEAAGLA</sequence>
<dbReference type="PANTHER" id="PTHR30537">
    <property type="entry name" value="HTH-TYPE TRANSCRIPTIONAL REGULATOR"/>
    <property type="match status" value="1"/>
</dbReference>
<dbReference type="PANTHER" id="PTHR30537:SF26">
    <property type="entry name" value="GLYCINE CLEAVAGE SYSTEM TRANSCRIPTIONAL ACTIVATOR"/>
    <property type="match status" value="1"/>
</dbReference>
<dbReference type="Gene3D" id="3.40.190.10">
    <property type="entry name" value="Periplasmic binding protein-like II"/>
    <property type="match status" value="2"/>
</dbReference>
<keyword evidence="4" id="KW-0804">Transcription</keyword>
<dbReference type="InterPro" id="IPR036390">
    <property type="entry name" value="WH_DNA-bd_sf"/>
</dbReference>
<dbReference type="InterPro" id="IPR058163">
    <property type="entry name" value="LysR-type_TF_proteobact-type"/>
</dbReference>
<feature type="domain" description="HTH lysR-type" evidence="5">
    <location>
        <begin position="1"/>
        <end position="41"/>
    </location>
</feature>
<evidence type="ECO:0000313" key="6">
    <source>
        <dbReference type="EMBL" id="MET3614971.1"/>
    </source>
</evidence>
<dbReference type="InterPro" id="IPR000847">
    <property type="entry name" value="LysR_HTH_N"/>
</dbReference>
<dbReference type="GO" id="GO:0003677">
    <property type="term" value="F:DNA binding"/>
    <property type="evidence" value="ECO:0007669"/>
    <property type="project" value="UniProtKB-KW"/>
</dbReference>
<keyword evidence="2" id="KW-0805">Transcription regulation</keyword>
<protein>
    <submittedName>
        <fullName evidence="6">DNA-binding transcriptional LysR family regulator</fullName>
    </submittedName>
</protein>
<reference evidence="6 7" key="1">
    <citation type="submission" date="2024-06" db="EMBL/GenBank/DDBJ databases">
        <title>Genomic Encyclopedia of Type Strains, Phase IV (KMG-IV): sequencing the most valuable type-strain genomes for metagenomic binning, comparative biology and taxonomic classification.</title>
        <authorList>
            <person name="Goeker M."/>
        </authorList>
    </citation>
    <scope>NUCLEOTIDE SEQUENCE [LARGE SCALE GENOMIC DNA]</scope>
    <source>
        <strain evidence="6 7">DSM 29780</strain>
    </source>
</reference>
<evidence type="ECO:0000256" key="3">
    <source>
        <dbReference type="ARBA" id="ARBA00023125"/>
    </source>
</evidence>
<dbReference type="Pfam" id="PF03466">
    <property type="entry name" value="LysR_substrate"/>
    <property type="match status" value="1"/>
</dbReference>
<name>A0ABV2J2M6_9HYPH</name>
<dbReference type="Proteomes" id="UP001549047">
    <property type="component" value="Unassembled WGS sequence"/>
</dbReference>
<dbReference type="SUPFAM" id="SSF53850">
    <property type="entry name" value="Periplasmic binding protein-like II"/>
    <property type="match status" value="1"/>
</dbReference>
<comment type="caution">
    <text evidence="6">The sequence shown here is derived from an EMBL/GenBank/DDBJ whole genome shotgun (WGS) entry which is preliminary data.</text>
</comment>
<gene>
    <name evidence="6" type="ORF">ABID16_003314</name>
</gene>
<dbReference type="PROSITE" id="PS50931">
    <property type="entry name" value="HTH_LYSR"/>
    <property type="match status" value="1"/>
</dbReference>
<dbReference type="InterPro" id="IPR036388">
    <property type="entry name" value="WH-like_DNA-bd_sf"/>
</dbReference>
<keyword evidence="7" id="KW-1185">Reference proteome</keyword>
<dbReference type="Gene3D" id="1.10.10.10">
    <property type="entry name" value="Winged helix-like DNA-binding domain superfamily/Winged helix DNA-binding domain"/>
    <property type="match status" value="1"/>
</dbReference>
<dbReference type="InterPro" id="IPR005119">
    <property type="entry name" value="LysR_subst-bd"/>
</dbReference>
<keyword evidence="3 6" id="KW-0238">DNA-binding</keyword>
<evidence type="ECO:0000256" key="2">
    <source>
        <dbReference type="ARBA" id="ARBA00023015"/>
    </source>
</evidence>
<dbReference type="PRINTS" id="PR00039">
    <property type="entry name" value="HTHLYSR"/>
</dbReference>
<organism evidence="6 7">
    <name type="scientific">Rhizobium aquaticum</name>
    <dbReference type="NCBI Taxonomy" id="1549636"/>
    <lineage>
        <taxon>Bacteria</taxon>
        <taxon>Pseudomonadati</taxon>
        <taxon>Pseudomonadota</taxon>
        <taxon>Alphaproteobacteria</taxon>
        <taxon>Hyphomicrobiales</taxon>
        <taxon>Rhizobiaceae</taxon>
        <taxon>Rhizobium/Agrobacterium group</taxon>
        <taxon>Rhizobium</taxon>
    </lineage>
</organism>
<comment type="similarity">
    <text evidence="1">Belongs to the LysR transcriptional regulatory family.</text>
</comment>
<dbReference type="EMBL" id="JBEPMB010000005">
    <property type="protein sequence ID" value="MET3614971.1"/>
    <property type="molecule type" value="Genomic_DNA"/>
</dbReference>